<keyword evidence="3" id="KW-1185">Reference proteome</keyword>
<dbReference type="Proteomes" id="UP001175227">
    <property type="component" value="Unassembled WGS sequence"/>
</dbReference>
<protein>
    <recommendedName>
        <fullName evidence="1">Fungal-type protein kinase domain-containing protein</fullName>
    </recommendedName>
</protein>
<dbReference type="EMBL" id="JAUEPR010000054">
    <property type="protein sequence ID" value="KAK0471147.1"/>
    <property type="molecule type" value="Genomic_DNA"/>
</dbReference>
<feature type="domain" description="Fungal-type protein kinase" evidence="1">
    <location>
        <begin position="19"/>
        <end position="77"/>
    </location>
</feature>
<proteinExistence type="predicted"/>
<sequence length="113" mass="12349">MGFTITIPKGAPDGGPYWYNNKKHCRIIHKDVGKPLDSLTHPGDVLRALESATRGAILLANVDVHRDLSGGNLIWMDGLNITKITDMEYGKNFLFNPGVGIGKRSVNNFGLTD</sequence>
<evidence type="ECO:0000313" key="2">
    <source>
        <dbReference type="EMBL" id="KAK0471147.1"/>
    </source>
</evidence>
<accession>A0AA39TVC3</accession>
<evidence type="ECO:0000313" key="3">
    <source>
        <dbReference type="Proteomes" id="UP001175227"/>
    </source>
</evidence>
<name>A0AA39TVC3_9AGAR</name>
<comment type="caution">
    <text evidence="2">The sequence shown here is derived from an EMBL/GenBank/DDBJ whole genome shotgun (WGS) entry which is preliminary data.</text>
</comment>
<organism evidence="2 3">
    <name type="scientific">Armillaria novae-zelandiae</name>
    <dbReference type="NCBI Taxonomy" id="153914"/>
    <lineage>
        <taxon>Eukaryota</taxon>
        <taxon>Fungi</taxon>
        <taxon>Dikarya</taxon>
        <taxon>Basidiomycota</taxon>
        <taxon>Agaricomycotina</taxon>
        <taxon>Agaricomycetes</taxon>
        <taxon>Agaricomycetidae</taxon>
        <taxon>Agaricales</taxon>
        <taxon>Marasmiineae</taxon>
        <taxon>Physalacriaceae</taxon>
        <taxon>Armillaria</taxon>
    </lineage>
</organism>
<dbReference type="InterPro" id="IPR040976">
    <property type="entry name" value="Pkinase_fungal"/>
</dbReference>
<dbReference type="AlphaFoldDB" id="A0AA39TVC3"/>
<gene>
    <name evidence="2" type="ORF">IW261DRAFT_1344791</name>
</gene>
<evidence type="ECO:0000259" key="1">
    <source>
        <dbReference type="Pfam" id="PF17667"/>
    </source>
</evidence>
<dbReference type="Pfam" id="PF17667">
    <property type="entry name" value="Pkinase_fungal"/>
    <property type="match status" value="1"/>
</dbReference>
<reference evidence="2" key="1">
    <citation type="submission" date="2023-06" db="EMBL/GenBank/DDBJ databases">
        <authorList>
            <consortium name="Lawrence Berkeley National Laboratory"/>
            <person name="Ahrendt S."/>
            <person name="Sahu N."/>
            <person name="Indic B."/>
            <person name="Wong-Bajracharya J."/>
            <person name="Merenyi Z."/>
            <person name="Ke H.-M."/>
            <person name="Monk M."/>
            <person name="Kocsube S."/>
            <person name="Drula E."/>
            <person name="Lipzen A."/>
            <person name="Balint B."/>
            <person name="Henrissat B."/>
            <person name="Andreopoulos B."/>
            <person name="Martin F.M."/>
            <person name="Harder C.B."/>
            <person name="Rigling D."/>
            <person name="Ford K.L."/>
            <person name="Foster G.D."/>
            <person name="Pangilinan J."/>
            <person name="Papanicolaou A."/>
            <person name="Barry K."/>
            <person name="LaButti K."/>
            <person name="Viragh M."/>
            <person name="Koriabine M."/>
            <person name="Yan M."/>
            <person name="Riley R."/>
            <person name="Champramary S."/>
            <person name="Plett K.L."/>
            <person name="Tsai I.J."/>
            <person name="Slot J."/>
            <person name="Sipos G."/>
            <person name="Plett J."/>
            <person name="Nagy L.G."/>
            <person name="Grigoriev I.V."/>
        </authorList>
    </citation>
    <scope>NUCLEOTIDE SEQUENCE</scope>
    <source>
        <strain evidence="2">ICMP 16352</strain>
    </source>
</reference>